<feature type="compositionally biased region" description="Low complexity" evidence="2">
    <location>
        <begin position="20"/>
        <end position="30"/>
    </location>
</feature>
<evidence type="ECO:0000313" key="3">
    <source>
        <dbReference type="EMBL" id="OCL08203.1"/>
    </source>
</evidence>
<dbReference type="Proteomes" id="UP000250140">
    <property type="component" value="Unassembled WGS sequence"/>
</dbReference>
<organism evidence="3 4">
    <name type="scientific">Glonium stellatum</name>
    <dbReference type="NCBI Taxonomy" id="574774"/>
    <lineage>
        <taxon>Eukaryota</taxon>
        <taxon>Fungi</taxon>
        <taxon>Dikarya</taxon>
        <taxon>Ascomycota</taxon>
        <taxon>Pezizomycotina</taxon>
        <taxon>Dothideomycetes</taxon>
        <taxon>Pleosporomycetidae</taxon>
        <taxon>Gloniales</taxon>
        <taxon>Gloniaceae</taxon>
        <taxon>Glonium</taxon>
    </lineage>
</organism>
<proteinExistence type="predicted"/>
<accession>A0A8E2F1J0</accession>
<feature type="region of interest" description="Disordered" evidence="2">
    <location>
        <begin position="127"/>
        <end position="199"/>
    </location>
</feature>
<dbReference type="AlphaFoldDB" id="A0A8E2F1J0"/>
<dbReference type="PANTHER" id="PTHR34117:SF1">
    <property type="entry name" value="STYLE CELL-CYCLE INHIBITOR 1"/>
    <property type="match status" value="1"/>
</dbReference>
<reference evidence="3 4" key="1">
    <citation type="journal article" date="2016" name="Nat. Commun.">
        <title>Ectomycorrhizal ecology is imprinted in the genome of the dominant symbiotic fungus Cenococcum geophilum.</title>
        <authorList>
            <consortium name="DOE Joint Genome Institute"/>
            <person name="Peter M."/>
            <person name="Kohler A."/>
            <person name="Ohm R.A."/>
            <person name="Kuo A."/>
            <person name="Krutzmann J."/>
            <person name="Morin E."/>
            <person name="Arend M."/>
            <person name="Barry K.W."/>
            <person name="Binder M."/>
            <person name="Choi C."/>
            <person name="Clum A."/>
            <person name="Copeland A."/>
            <person name="Grisel N."/>
            <person name="Haridas S."/>
            <person name="Kipfer T."/>
            <person name="LaButti K."/>
            <person name="Lindquist E."/>
            <person name="Lipzen A."/>
            <person name="Maire R."/>
            <person name="Meier B."/>
            <person name="Mihaltcheva S."/>
            <person name="Molinier V."/>
            <person name="Murat C."/>
            <person name="Poggeler S."/>
            <person name="Quandt C.A."/>
            <person name="Sperisen C."/>
            <person name="Tritt A."/>
            <person name="Tisserant E."/>
            <person name="Crous P.W."/>
            <person name="Henrissat B."/>
            <person name="Nehls U."/>
            <person name="Egli S."/>
            <person name="Spatafora J.W."/>
            <person name="Grigoriev I.V."/>
            <person name="Martin F.M."/>
        </authorList>
    </citation>
    <scope>NUCLEOTIDE SEQUENCE [LARGE SCALE GENOMIC DNA]</scope>
    <source>
        <strain evidence="3 4">CBS 207.34</strain>
    </source>
</reference>
<feature type="compositionally biased region" description="Acidic residues" evidence="2">
    <location>
        <begin position="270"/>
        <end position="282"/>
    </location>
</feature>
<feature type="region of interest" description="Disordered" evidence="2">
    <location>
        <begin position="1"/>
        <end position="68"/>
    </location>
</feature>
<evidence type="ECO:0000313" key="4">
    <source>
        <dbReference type="Proteomes" id="UP000250140"/>
    </source>
</evidence>
<feature type="coiled-coil region" evidence="1">
    <location>
        <begin position="292"/>
        <end position="331"/>
    </location>
</feature>
<evidence type="ECO:0008006" key="5">
    <source>
        <dbReference type="Google" id="ProtNLM"/>
    </source>
</evidence>
<name>A0A8E2F1J0_9PEZI</name>
<evidence type="ECO:0000256" key="1">
    <source>
        <dbReference type="SAM" id="Coils"/>
    </source>
</evidence>
<keyword evidence="1" id="KW-0175">Coiled coil</keyword>
<sequence>MPSHPSTHSSRHRLKESRSCSRPRSPYRSSRQPRSRSRSPHRHDDRDSRRYKRKRSPQRPANLPFHARPLSKHDYAAYKPMFALYLDIQKQLILEDLDEHEAKGRWKSFIGKWNRGGLAEGWYDPATLQKSLGKPDSDSRSPKRQRRGSLGGRDEQIAPSAEVKAKGESSDDEIGPALPSQDTRISRAGPSVPRMEDLELRDELRDEDRAHRINDLRYARKLDRKVQKDRLEELVPRADPGSRERQLEKKREATSTLHAFREAKSPGAEEVGEGDLLGDDGIDGFKARKRDVERKKNEREIRKEEILRARAEEREERLQEVRAKEEKTMEMLKAIAKQRFG</sequence>
<feature type="compositionally biased region" description="Basic residues" evidence="2">
    <location>
        <begin position="31"/>
        <end position="41"/>
    </location>
</feature>
<protein>
    <recommendedName>
        <fullName evidence="5">RNA helicase HEL117</fullName>
    </recommendedName>
</protein>
<feature type="compositionally biased region" description="Basic and acidic residues" evidence="2">
    <location>
        <begin position="233"/>
        <end position="264"/>
    </location>
</feature>
<evidence type="ECO:0000256" key="2">
    <source>
        <dbReference type="SAM" id="MobiDB-lite"/>
    </source>
</evidence>
<dbReference type="EMBL" id="KV749699">
    <property type="protein sequence ID" value="OCL08203.1"/>
    <property type="molecule type" value="Genomic_DNA"/>
</dbReference>
<gene>
    <name evidence="3" type="ORF">AOQ84DRAFT_340741</name>
</gene>
<feature type="region of interest" description="Disordered" evidence="2">
    <location>
        <begin position="233"/>
        <end position="282"/>
    </location>
</feature>
<dbReference type="PANTHER" id="PTHR34117">
    <property type="entry name" value="STYLE CELL-CYCLE INHIBITOR 1"/>
    <property type="match status" value="1"/>
</dbReference>
<dbReference type="InterPro" id="IPR044688">
    <property type="entry name" value="SCI-1-like"/>
</dbReference>
<keyword evidence="4" id="KW-1185">Reference proteome</keyword>
<dbReference type="OrthoDB" id="2139939at2759"/>